<dbReference type="EMBL" id="LT906449">
    <property type="protein sequence ID" value="SNV06988.1"/>
    <property type="molecule type" value="Genomic_DNA"/>
</dbReference>
<protein>
    <recommendedName>
        <fullName evidence="3">exo-alpha-sialidase</fullName>
        <ecNumber evidence="3">3.2.1.18</ecNumber>
    </recommendedName>
</protein>
<dbReference type="Proteomes" id="UP000215539">
    <property type="component" value="Chromosome 1"/>
</dbReference>
<dbReference type="PANTHER" id="PTHR10628:SF30">
    <property type="entry name" value="EXO-ALPHA-SIALIDASE"/>
    <property type="match status" value="1"/>
</dbReference>
<sequence>MKTYFLITMLLLSSLSFAQGRFTQPQMPLSTEQENLLASFSLPVKQGAEITALSLTLQDSHHSLGISHLSVYVSESDQRQGATLYAQSIDVKHHTELKGRYTPHGKQLFVWLTAKTVEQPDLLATLYLKSIKVHTTKGAYTLKNSGKTAQRYAITLRQRKQDGIECYRIPGLVTTPKGTLIGVYDNRYNNCKDLQEDINIGMSRSTDGGQTWGPMKEIMDMGTWGNLPQQLNGIGDPAVLVDEQTGTLYVMALWQHGLTKDDTSWWGSKPGMTPNETAQVMLTKSTDDGLTWSTPTNITEQIKKPEWYLLFQGPGRGITMADGTLVFAGQFRDAQQVPHSTIIYSTDHGEHWQIGTGAKTNTTEAQVVQLPDGSLMLNMRDDRNRHNFELSDNLHGRSVYTTRDMGKTWSEHPTSRKALVEPNCMASLIAYTSPKGKHYLFFSNPADAQKRIHLTIKASADNGLTWDKLPQKMLYEGDTMGYSCMTLIEGKYIGILYEGAAGELYFQKIPISDFIK</sequence>
<dbReference type="PANTHER" id="PTHR10628">
    <property type="entry name" value="SIALIDASE"/>
    <property type="match status" value="1"/>
</dbReference>
<dbReference type="GO" id="GO:0004308">
    <property type="term" value="F:exo-alpha-sialidase activity"/>
    <property type="evidence" value="ECO:0007669"/>
    <property type="project" value="UniProtKB-EC"/>
</dbReference>
<dbReference type="InterPro" id="IPR026856">
    <property type="entry name" value="Sialidase_fam"/>
</dbReference>
<evidence type="ECO:0000256" key="2">
    <source>
        <dbReference type="ARBA" id="ARBA00009348"/>
    </source>
</evidence>
<reference evidence="7 9" key="2">
    <citation type="submission" date="2017-06" db="EMBL/GenBank/DDBJ databases">
        <authorList>
            <consortium name="Pathogen Informatics"/>
        </authorList>
    </citation>
    <scope>NUCLEOTIDE SEQUENCE [LARGE SCALE GENOMIC DNA]</scope>
    <source>
        <strain evidence="7 9">NCTC12947</strain>
    </source>
</reference>
<dbReference type="EMBL" id="CP014227">
    <property type="protein sequence ID" value="AMD84831.1"/>
    <property type="molecule type" value="Genomic_DNA"/>
</dbReference>
<proteinExistence type="inferred from homology"/>
<dbReference type="Proteomes" id="UP000065822">
    <property type="component" value="Chromosome"/>
</dbReference>
<dbReference type="KEGG" id="chg:AXF12_04465"/>
<dbReference type="GO" id="GO:0006689">
    <property type="term" value="P:ganglioside catabolic process"/>
    <property type="evidence" value="ECO:0007669"/>
    <property type="project" value="TreeGrafter"/>
</dbReference>
<evidence type="ECO:0000313" key="8">
    <source>
        <dbReference type="Proteomes" id="UP000065822"/>
    </source>
</evidence>
<dbReference type="GO" id="GO:0005737">
    <property type="term" value="C:cytoplasm"/>
    <property type="evidence" value="ECO:0007669"/>
    <property type="project" value="TreeGrafter"/>
</dbReference>
<comment type="catalytic activity">
    <reaction evidence="1">
        <text>Hydrolysis of alpha-(2-&gt;3)-, alpha-(2-&gt;6)-, alpha-(2-&gt;8)- glycosidic linkages of terminal sialic acid residues in oligosaccharides, glycoproteins, glycolipids, colominic acid and synthetic substrates.</text>
        <dbReference type="EC" id="3.2.1.18"/>
    </reaction>
</comment>
<feature type="signal peptide" evidence="4">
    <location>
        <begin position="1"/>
        <end position="18"/>
    </location>
</feature>
<accession>A0AAX2GWL4</accession>
<dbReference type="SUPFAM" id="SSF50939">
    <property type="entry name" value="Sialidases"/>
    <property type="match status" value="1"/>
</dbReference>
<dbReference type="InterPro" id="IPR036278">
    <property type="entry name" value="Sialidase_sf"/>
</dbReference>
<dbReference type="AlphaFoldDB" id="A0AAX2GWL4"/>
<keyword evidence="7" id="KW-0378">Hydrolase</keyword>
<dbReference type="GO" id="GO:0009313">
    <property type="term" value="P:oligosaccharide catabolic process"/>
    <property type="evidence" value="ECO:0007669"/>
    <property type="project" value="TreeGrafter"/>
</dbReference>
<evidence type="ECO:0000256" key="3">
    <source>
        <dbReference type="ARBA" id="ARBA00012733"/>
    </source>
</evidence>
<dbReference type="Pfam" id="PF13088">
    <property type="entry name" value="BNR_2"/>
    <property type="match status" value="1"/>
</dbReference>
<comment type="similarity">
    <text evidence="2">Belongs to the glycosyl hydrolase 33 family.</text>
</comment>
<name>A0AAX2GWL4_9FLAO</name>
<organism evidence="7 9">
    <name type="scientific">Capnocytophaga haemolytica</name>
    <dbReference type="NCBI Taxonomy" id="45243"/>
    <lineage>
        <taxon>Bacteria</taxon>
        <taxon>Pseudomonadati</taxon>
        <taxon>Bacteroidota</taxon>
        <taxon>Flavobacteriia</taxon>
        <taxon>Flavobacteriales</taxon>
        <taxon>Flavobacteriaceae</taxon>
        <taxon>Capnocytophaga</taxon>
    </lineage>
</organism>
<dbReference type="Gene3D" id="2.120.10.10">
    <property type="match status" value="1"/>
</dbReference>
<reference evidence="6 8" key="1">
    <citation type="submission" date="2016-02" db="EMBL/GenBank/DDBJ databases">
        <authorList>
            <person name="Holder M.E."/>
            <person name="Ajami N.J."/>
            <person name="Petrosino J.F."/>
        </authorList>
    </citation>
    <scope>NUCLEOTIDE SEQUENCE [LARGE SCALE GENOMIC DNA]</scope>
    <source>
        <strain evidence="6 8">CCUG 32990</strain>
    </source>
</reference>
<evidence type="ECO:0000259" key="5">
    <source>
        <dbReference type="Pfam" id="PF13088"/>
    </source>
</evidence>
<evidence type="ECO:0000256" key="1">
    <source>
        <dbReference type="ARBA" id="ARBA00000427"/>
    </source>
</evidence>
<keyword evidence="8" id="KW-1185">Reference proteome</keyword>
<dbReference type="EC" id="3.2.1.18" evidence="3"/>
<keyword evidence="7" id="KW-0326">Glycosidase</keyword>
<gene>
    <name evidence="7" type="primary">nedA</name>
    <name evidence="6" type="ORF">AXF12_04465</name>
    <name evidence="7" type="ORF">SAMEA44541418_00838</name>
</gene>
<dbReference type="GO" id="GO:0016020">
    <property type="term" value="C:membrane"/>
    <property type="evidence" value="ECO:0007669"/>
    <property type="project" value="TreeGrafter"/>
</dbReference>
<evidence type="ECO:0000256" key="4">
    <source>
        <dbReference type="SAM" id="SignalP"/>
    </source>
</evidence>
<dbReference type="CDD" id="cd15482">
    <property type="entry name" value="Sialidase_non-viral"/>
    <property type="match status" value="1"/>
</dbReference>
<keyword evidence="4" id="KW-0732">Signal</keyword>
<evidence type="ECO:0000313" key="7">
    <source>
        <dbReference type="EMBL" id="SNV06988.1"/>
    </source>
</evidence>
<feature type="chain" id="PRO_5043623427" description="exo-alpha-sialidase" evidence="4">
    <location>
        <begin position="19"/>
        <end position="516"/>
    </location>
</feature>
<dbReference type="InterPro" id="IPR011040">
    <property type="entry name" value="Sialidase"/>
</dbReference>
<evidence type="ECO:0000313" key="9">
    <source>
        <dbReference type="Proteomes" id="UP000215539"/>
    </source>
</evidence>
<feature type="domain" description="Sialidase" evidence="5">
    <location>
        <begin position="195"/>
        <end position="486"/>
    </location>
</feature>
<dbReference type="RefSeq" id="WP_066428668.1">
    <property type="nucleotide sequence ID" value="NZ_CP014227.1"/>
</dbReference>
<evidence type="ECO:0000313" key="6">
    <source>
        <dbReference type="EMBL" id="AMD84831.1"/>
    </source>
</evidence>